<protein>
    <submittedName>
        <fullName evidence="1">Uncharacterized protein</fullName>
    </submittedName>
</protein>
<gene>
    <name evidence="1" type="ORF">MONAX_5E027874</name>
</gene>
<dbReference type="AlphaFoldDB" id="A0A5E4D7Q8"/>
<organism evidence="1 2">
    <name type="scientific">Marmota monax</name>
    <name type="common">Woodchuck</name>
    <dbReference type="NCBI Taxonomy" id="9995"/>
    <lineage>
        <taxon>Eukaryota</taxon>
        <taxon>Metazoa</taxon>
        <taxon>Chordata</taxon>
        <taxon>Craniata</taxon>
        <taxon>Vertebrata</taxon>
        <taxon>Euteleostomi</taxon>
        <taxon>Mammalia</taxon>
        <taxon>Eutheria</taxon>
        <taxon>Euarchontoglires</taxon>
        <taxon>Glires</taxon>
        <taxon>Rodentia</taxon>
        <taxon>Sciuromorpha</taxon>
        <taxon>Sciuridae</taxon>
        <taxon>Xerinae</taxon>
        <taxon>Marmotini</taxon>
        <taxon>Marmota</taxon>
    </lineage>
</organism>
<evidence type="ECO:0000313" key="2">
    <source>
        <dbReference type="Proteomes" id="UP000335636"/>
    </source>
</evidence>
<sequence length="75" mass="8330">MIIVRCAFLPTAALAKPEEETRRTAPAPLRSTPGLPWRTISWSQSTCSSPVILTFNRCRDSSCDQVGRQPLVLFP</sequence>
<reference evidence="1" key="1">
    <citation type="submission" date="2019-04" db="EMBL/GenBank/DDBJ databases">
        <authorList>
            <person name="Alioto T."/>
            <person name="Alioto T."/>
        </authorList>
    </citation>
    <scope>NUCLEOTIDE SEQUENCE [LARGE SCALE GENOMIC DNA]</scope>
</reference>
<dbReference type="Proteomes" id="UP000335636">
    <property type="component" value="Unassembled WGS sequence"/>
</dbReference>
<comment type="caution">
    <text evidence="1">The sequence shown here is derived from an EMBL/GenBank/DDBJ whole genome shotgun (WGS) entry which is preliminary data.</text>
</comment>
<evidence type="ECO:0000313" key="1">
    <source>
        <dbReference type="EMBL" id="VTJ88839.1"/>
    </source>
</evidence>
<accession>A0A5E4D7Q8</accession>
<proteinExistence type="predicted"/>
<name>A0A5E4D7Q8_MARMO</name>
<dbReference type="EMBL" id="CABDUW010003189">
    <property type="protein sequence ID" value="VTJ88839.1"/>
    <property type="molecule type" value="Genomic_DNA"/>
</dbReference>
<keyword evidence="2" id="KW-1185">Reference proteome</keyword>